<evidence type="ECO:0000313" key="3">
    <source>
        <dbReference type="Proteomes" id="UP000605986"/>
    </source>
</evidence>
<dbReference type="OrthoDB" id="5326346at2759"/>
<feature type="region of interest" description="Disordered" evidence="1">
    <location>
        <begin position="56"/>
        <end position="78"/>
    </location>
</feature>
<dbReference type="EMBL" id="JAADJG010000371">
    <property type="protein sequence ID" value="KAF4447873.1"/>
    <property type="molecule type" value="Genomic_DNA"/>
</dbReference>
<sequence>MTVIKHDIDPDGDVEIVLKDHGKHQTIPEVRVRKGTEFPLAEAPVVGSPILSDLVIPKDSAKNGDSQNKGGSDSNKEPIEIRIRVSSHQLSLVSPVFKKMLQGPFKEGTSPTSSSEPPIQEISASDWNVHALVIVLYIIHGRQHLAPQRVSLRFLVDVAVIVDYYDCANSVCLVVQLWDSLLPENQRNQSNTEFFILRLYISWVFSLSESFSRMAAWYLRTGQGIDLVETYDLPVAAILAKLDLKRRAFINEILTILNAIAKQHRLGKMTCKIFECRAMVYGSMQIGISEMKSANPLLDSPLYKGYSVADVISLVKQFPHTNWRLLSQQSAHQCSVRSLMAQTFTNIEKGMGQSKLSDFQHERS</sequence>
<reference evidence="2" key="1">
    <citation type="submission" date="2020-01" db="EMBL/GenBank/DDBJ databases">
        <title>Identification and distribution of gene clusters putatively required for synthesis of sphingolipid metabolism inhibitors in phylogenetically diverse species of the filamentous fungus Fusarium.</title>
        <authorList>
            <person name="Kim H.-S."/>
            <person name="Busman M."/>
            <person name="Brown D.W."/>
            <person name="Divon H."/>
            <person name="Uhlig S."/>
            <person name="Proctor R.H."/>
        </authorList>
    </citation>
    <scope>NUCLEOTIDE SEQUENCE</scope>
    <source>
        <strain evidence="2">NRRL 53441</strain>
    </source>
</reference>
<feature type="compositionally biased region" description="Polar residues" evidence="1">
    <location>
        <begin position="63"/>
        <end position="73"/>
    </location>
</feature>
<organism evidence="2 3">
    <name type="scientific">Fusarium austroafricanum</name>
    <dbReference type="NCBI Taxonomy" id="2364996"/>
    <lineage>
        <taxon>Eukaryota</taxon>
        <taxon>Fungi</taxon>
        <taxon>Dikarya</taxon>
        <taxon>Ascomycota</taxon>
        <taxon>Pezizomycotina</taxon>
        <taxon>Sordariomycetes</taxon>
        <taxon>Hypocreomycetidae</taxon>
        <taxon>Hypocreales</taxon>
        <taxon>Nectriaceae</taxon>
        <taxon>Fusarium</taxon>
        <taxon>Fusarium concolor species complex</taxon>
    </lineage>
</organism>
<dbReference type="Gene3D" id="3.30.710.10">
    <property type="entry name" value="Potassium Channel Kv1.1, Chain A"/>
    <property type="match status" value="1"/>
</dbReference>
<accession>A0A8H4NWC5</accession>
<keyword evidence="3" id="KW-1185">Reference proteome</keyword>
<proteinExistence type="predicted"/>
<evidence type="ECO:0008006" key="4">
    <source>
        <dbReference type="Google" id="ProtNLM"/>
    </source>
</evidence>
<dbReference type="AlphaFoldDB" id="A0A8H4NWC5"/>
<comment type="caution">
    <text evidence="2">The sequence shown here is derived from an EMBL/GenBank/DDBJ whole genome shotgun (WGS) entry which is preliminary data.</text>
</comment>
<gene>
    <name evidence="2" type="ORF">F53441_8623</name>
</gene>
<dbReference type="InterPro" id="IPR011333">
    <property type="entry name" value="SKP1/BTB/POZ_sf"/>
</dbReference>
<evidence type="ECO:0000313" key="2">
    <source>
        <dbReference type="EMBL" id="KAF4447873.1"/>
    </source>
</evidence>
<name>A0A8H4NWC5_9HYPO</name>
<protein>
    <recommendedName>
        <fullName evidence="4">BTB domain-containing protein</fullName>
    </recommendedName>
</protein>
<dbReference type="Proteomes" id="UP000605986">
    <property type="component" value="Unassembled WGS sequence"/>
</dbReference>
<evidence type="ECO:0000256" key="1">
    <source>
        <dbReference type="SAM" id="MobiDB-lite"/>
    </source>
</evidence>